<proteinExistence type="predicted"/>
<gene>
    <name evidence="1" type="ORF">BDY19DRAFT_606375</name>
</gene>
<dbReference type="Proteomes" id="UP001055072">
    <property type="component" value="Unassembled WGS sequence"/>
</dbReference>
<name>A0ACB8TPA1_9APHY</name>
<protein>
    <submittedName>
        <fullName evidence="1">Uncharacterized protein</fullName>
    </submittedName>
</protein>
<organism evidence="1 2">
    <name type="scientific">Irpex rosettiformis</name>
    <dbReference type="NCBI Taxonomy" id="378272"/>
    <lineage>
        <taxon>Eukaryota</taxon>
        <taxon>Fungi</taxon>
        <taxon>Dikarya</taxon>
        <taxon>Basidiomycota</taxon>
        <taxon>Agaricomycotina</taxon>
        <taxon>Agaricomycetes</taxon>
        <taxon>Polyporales</taxon>
        <taxon>Irpicaceae</taxon>
        <taxon>Irpex</taxon>
    </lineage>
</organism>
<dbReference type="EMBL" id="MU274951">
    <property type="protein sequence ID" value="KAI0083862.1"/>
    <property type="molecule type" value="Genomic_DNA"/>
</dbReference>
<evidence type="ECO:0000313" key="2">
    <source>
        <dbReference type="Proteomes" id="UP001055072"/>
    </source>
</evidence>
<sequence>MNACKCLASIYTVLTALCDLRTQLWRDCPYSPDPLRFLRWRGLFVRRAFNFPQFPTRFLMTIQENLMGISVLNGRISITPT</sequence>
<keyword evidence="2" id="KW-1185">Reference proteome</keyword>
<evidence type="ECO:0000313" key="1">
    <source>
        <dbReference type="EMBL" id="KAI0083862.1"/>
    </source>
</evidence>
<reference evidence="1" key="1">
    <citation type="journal article" date="2021" name="Environ. Microbiol.">
        <title>Gene family expansions and transcriptome signatures uncover fungal adaptations to wood decay.</title>
        <authorList>
            <person name="Hage H."/>
            <person name="Miyauchi S."/>
            <person name="Viragh M."/>
            <person name="Drula E."/>
            <person name="Min B."/>
            <person name="Chaduli D."/>
            <person name="Navarro D."/>
            <person name="Favel A."/>
            <person name="Norest M."/>
            <person name="Lesage-Meessen L."/>
            <person name="Balint B."/>
            <person name="Merenyi Z."/>
            <person name="de Eugenio L."/>
            <person name="Morin E."/>
            <person name="Martinez A.T."/>
            <person name="Baldrian P."/>
            <person name="Stursova M."/>
            <person name="Martinez M.J."/>
            <person name="Novotny C."/>
            <person name="Magnuson J.K."/>
            <person name="Spatafora J.W."/>
            <person name="Maurice S."/>
            <person name="Pangilinan J."/>
            <person name="Andreopoulos W."/>
            <person name="LaButti K."/>
            <person name="Hundley H."/>
            <person name="Na H."/>
            <person name="Kuo A."/>
            <person name="Barry K."/>
            <person name="Lipzen A."/>
            <person name="Henrissat B."/>
            <person name="Riley R."/>
            <person name="Ahrendt S."/>
            <person name="Nagy L.G."/>
            <person name="Grigoriev I.V."/>
            <person name="Martin F."/>
            <person name="Rosso M.N."/>
        </authorList>
    </citation>
    <scope>NUCLEOTIDE SEQUENCE</scope>
    <source>
        <strain evidence="1">CBS 384.51</strain>
    </source>
</reference>
<accession>A0ACB8TPA1</accession>
<comment type="caution">
    <text evidence="1">The sequence shown here is derived from an EMBL/GenBank/DDBJ whole genome shotgun (WGS) entry which is preliminary data.</text>
</comment>